<feature type="compositionally biased region" description="Low complexity" evidence="4">
    <location>
        <begin position="442"/>
        <end position="459"/>
    </location>
</feature>
<dbReference type="InterPro" id="IPR010566">
    <property type="entry name" value="Haemolys_ca-bd"/>
</dbReference>
<dbReference type="SUPFAM" id="SSF49313">
    <property type="entry name" value="Cadherin-like"/>
    <property type="match status" value="2"/>
</dbReference>
<dbReference type="InterPro" id="IPR011049">
    <property type="entry name" value="Serralysin-like_metalloprot_C"/>
</dbReference>
<dbReference type="GO" id="GO:0005509">
    <property type="term" value="F:calcium ion binding"/>
    <property type="evidence" value="ECO:0007669"/>
    <property type="project" value="InterPro"/>
</dbReference>
<dbReference type="PANTHER" id="PTHR38340:SF1">
    <property type="entry name" value="S-LAYER PROTEIN"/>
    <property type="match status" value="1"/>
</dbReference>
<dbReference type="Gene3D" id="2.150.10.10">
    <property type="entry name" value="Serralysin-like metalloprotease, C-terminal"/>
    <property type="match status" value="17"/>
</dbReference>
<dbReference type="InterPro" id="IPR006644">
    <property type="entry name" value="Cadg"/>
</dbReference>
<dbReference type="GO" id="GO:0016020">
    <property type="term" value="C:membrane"/>
    <property type="evidence" value="ECO:0007669"/>
    <property type="project" value="InterPro"/>
</dbReference>
<dbReference type="PROSITE" id="PS00330">
    <property type="entry name" value="HEMOLYSIN_CALCIUM"/>
    <property type="match status" value="19"/>
</dbReference>
<comment type="subcellular location">
    <subcellularLocation>
        <location evidence="1">Secreted</location>
    </subcellularLocation>
</comment>
<dbReference type="Pfam" id="PF00353">
    <property type="entry name" value="HemolysinCabind"/>
    <property type="match status" value="23"/>
</dbReference>
<dbReference type="RefSeq" id="WP_324287159.1">
    <property type="nucleotide sequence ID" value="NZ_LJRU01000210.1"/>
</dbReference>
<feature type="region of interest" description="Disordered" evidence="4">
    <location>
        <begin position="424"/>
        <end position="464"/>
    </location>
</feature>
<feature type="domain" description="Dystroglycan-type cadherin-like" evidence="5">
    <location>
        <begin position="2236"/>
        <end position="2336"/>
    </location>
</feature>
<protein>
    <submittedName>
        <fullName evidence="6">HlyJ hemolysin-like protein</fullName>
    </submittedName>
</protein>
<dbReference type="EMBL" id="RBTL01000386">
    <property type="protein sequence ID" value="RMT56223.1"/>
    <property type="molecule type" value="Genomic_DNA"/>
</dbReference>
<feature type="region of interest" description="Disordered" evidence="4">
    <location>
        <begin position="562"/>
        <end position="585"/>
    </location>
</feature>
<evidence type="ECO:0000256" key="2">
    <source>
        <dbReference type="ARBA" id="ARBA00022525"/>
    </source>
</evidence>
<dbReference type="Pfam" id="PF06594">
    <property type="entry name" value="HCBP_related"/>
    <property type="match status" value="3"/>
</dbReference>
<dbReference type="InterPro" id="IPR001343">
    <property type="entry name" value="Hemolysn_Ca-bd"/>
</dbReference>
<dbReference type="PANTHER" id="PTHR38340">
    <property type="entry name" value="S-LAYER PROTEIN"/>
    <property type="match status" value="1"/>
</dbReference>
<dbReference type="InterPro" id="IPR018511">
    <property type="entry name" value="Hemolysin-typ_Ca-bd_CS"/>
</dbReference>
<proteinExistence type="predicted"/>
<keyword evidence="3" id="KW-0106">Calcium</keyword>
<name>A0A0Q0F370_PSESX</name>
<comment type="caution">
    <text evidence="6">The sequence shown here is derived from an EMBL/GenBank/DDBJ whole genome shotgun (WGS) entry which is preliminary data.</text>
</comment>
<evidence type="ECO:0000256" key="4">
    <source>
        <dbReference type="SAM" id="MobiDB-lite"/>
    </source>
</evidence>
<feature type="compositionally biased region" description="Acidic residues" evidence="4">
    <location>
        <begin position="562"/>
        <end position="579"/>
    </location>
</feature>
<organism evidence="6 7">
    <name type="scientific">Pseudomonas syringae pv. theae</name>
    <dbReference type="NCBI Taxonomy" id="103985"/>
    <lineage>
        <taxon>Bacteria</taxon>
        <taxon>Pseudomonadati</taxon>
        <taxon>Pseudomonadota</taxon>
        <taxon>Gammaproteobacteria</taxon>
        <taxon>Pseudomonadales</taxon>
        <taxon>Pseudomonadaceae</taxon>
        <taxon>Pseudomonas</taxon>
        <taxon>Pseudomonas syringae</taxon>
    </lineage>
</organism>
<sequence>MSMPTSEQIVLRYLFNQDALPDNLKDENLIRAKDAKGSAVVVDKNEFMTAGAGRFVGIEEFRYVRNFLGGYDDAYMTGGRKLSPGVYTLEELLASYEIANKAVLTVSGYYRGIYESDYADRAYVFGTGGYQINKGALFYVNEDGSRSISNIGVEPIDDNFDYEGGGLLAGITNKLTQKDIDPSGIGRQVPIEFVGTLTKTQNLSSADWLSLEALSLEKDLAEAASKARLAADAPYFISKFAAVLVGLVSSGVITYEDSDGRYVVYDGRDVNNNGVIDPDALNNVTELIMYDGAAVIAGNGNDTLYGTKYSGDELYGGAGNDQLDGRKGADRMLGGAGDDTYTVDDSGDSVVELAGEGTDTVKSSVDFVLSENFENLELTGNAGISGTGNSLANRILGNTGDNLLSGQGGDDHISGRGGNDILYGGEGTDTLLGDDGDDVIQGDAGNDSLSGGSGSDLLNGGEGNDILEGGSGVDTLHGGAGFDIYKADASDIIFDADGSGGVYLGNRRLTGGKRKEEDPVDTYYGGGNTYVLNNDILTINGGLTINGFHNSNLGILLELDDDEDDDEEDEEDEAPETDDAESRTSPIILDLDGDGIETLAVGASHFDLDNDGLSERAGWVSPDDGLLVHDRNGDGRISNGSELFGNHSLLSDGTTARNGYQALAEYDNNGDGMIDAKDTAYTTLQVWRDVNGNGISDGGELQSLAAAGVVSISTGYTESTDVDAYGHEHRQVSTIMLANGTASTSADVWFKVDASRRINSGDIALTDDVFFLANAKGFGKVQDLHQAMVLDPALKTLLAQYVSATDTASRDQLLDNLIYRWAGAADVDPYSRDPKKVYAHVMDARQLVTLENLVGRAYSGLWCWGERDPNPHGQAAPVLVAEYLEFKRFTAAQILAQTEYAGELDIIRSAFGSDALGMSVDWALLPGKLETLLDGGQAERVRGVIAVLKDLGTYSPTYRAERDTAFKVVAGSSLDLAPFFDFSTVIGTASDDVLFGISDGSLFKGMEGNDRLYGYSGADSYHFARGQGNDTILDGGGLDQIVFEQGITPSDLVFSRDVTTVWIHVRNADGTDAGSLQIDNFFNFDGTLYFGAIELFRFADGTSLDQQQILTLLTANSLTLGNDLVFGTTASDTLDALAGNDNIHGLSGNDRLAGGAGNDVLMGDDGDDVLNGGIGDDNLIGGRGSDTYVFEAGHGHDVIDNVADSTGTKRDRLLFGAGIEPLSVIARRAVNDLLLYSSANDSIRLINYFAEEARNGIAVDEIVFHDGTVWTIADIKTKVVQASAGDDVLVGYASNDLLNGLAGDDTISGYEGNDTLFGGDGQDILDGGAGNDNLYGEAGADTLFGREGNDLLDGGAGDDSLDGGAGRDTLQGGSGNDYMVGGAGDDFLAGGQGYDRLEGGSGTNSYLFARGDGQDTIIDDYDNVVTIYLSDLPLDALIFRRKDTSLELSFPSSPDDLLLLSDFFRIELPPSGIRLYYGDGLEAIFNAAQLQLLTLAGTEAADMIQASSGSDNIDALGGDDVVYAWAGDDRISGGEGNDLLDAGDGRDVILGGSGNDTLLGDLGDDVLTGGSGNDRLEGGNGNDLYVFAAGWGDDTLFNSAGSDTVQFTGIAPVDLVLRRTGLNLLVINQITGDRLLIEGQFSYQPGQPGANAVGQFVFDNAVTWNFEAIKLKSIEGSAQDDTIEGHADNDVILAGAGNDLVNAGEGDDTVSGGDGNDTLYAGAGNDTLNGGNGDDMLYGISGHNRLSGGSGNDTLNGGYESDTLDGDDGDDFLFGGGGFDSLRGGAGNDTLRGRGVLDGGSGDDLLSGYGELSGGDGQDILQGKGSDTLSGGAGNDILEAYNNAWTRNVNTLSGGTGDDTVYGSFGNDTYLFNLGDGRDLLIERRVYDAYNNIAPSFDTLRFGEGVSLRDLVFNRLGDDMVISHNNGNDAITIQNWYQEPSEHFKLERFEFADGGVLNGDDIEALAITLGSSGNDTLSGYRNRDDRIYGGAGDDQIWGQAGNDLLVGGDGADYLDGGIGTDRIEGGVGNDSLLGGQGADVMVGGAGDDYYAVDNINDQIIELAGEGDDFIRTTVSYTLGANMERMASDGSANLVLNGNELANGLWGNDGDNVLAGLLGNDYLSGGAGKDVYVFNAGDGQDTIDNTDVSTAVDTLRFGSAISDVDVLAFQQGEHLFLKVKGSSDQIALLGYYSASTVSNGVTYDKKIDRVEFANGVVWDQARLQEVAGRAATNKSPVVNANVPALTASQGVAFSYIIAQNTITDPDAWDSITYSVKMKDGSAVPAWLKFDARTRTLSGTPSVTDVGNLQFILWGTDNYGYAAGTYATLTVSQPNRAPTVAIALVDQSVAEGTAFSYSVPAGAFTDPDSGDTMTYAATLADGSALPSWLTFNTSTRQFTGTAPTSAIGTTSVKVTAKDKSGLTGSDVLDIVVTVQNLTLTGTSGVDTLTGRSGNDTLSGAAGNDTLIGNAGNDRLDGGTGNDTMRGGIGSDTYVVDSASDAVTENAGEGIDTVESSVTLTLGANVENLTLTGTSALNGTGNALDNALVGNSAVNTLTGGAGNDRLDGKGGADKLVGGAGNDIYVVDNASDTLTENANEGIDTVESSLTWTLGNNLENLTLIGTSAISGTGNALANVLTGNAAGNSLGGGAGNDTLDGQGGADTLTGGTGNDTYLLGRGYGVDTLVENDSTSANTDVVSFLDGIAADQLWLRKVAGTNNLEVSVIGTSDAFVIKDWYAGSATHIEQFKVSTGKTLLDSKVQSLVDAMAAFAPPAAGQLTLPDNYKEQLWPVIAANWQ</sequence>
<evidence type="ECO:0000259" key="5">
    <source>
        <dbReference type="SMART" id="SM00736"/>
    </source>
</evidence>
<evidence type="ECO:0000313" key="7">
    <source>
        <dbReference type="Proteomes" id="UP000282636"/>
    </source>
</evidence>
<feature type="domain" description="Dystroglycan-type cadherin-like" evidence="5">
    <location>
        <begin position="2337"/>
        <end position="2437"/>
    </location>
</feature>
<dbReference type="SUPFAM" id="SSF51120">
    <property type="entry name" value="beta-Roll"/>
    <property type="match status" value="13"/>
</dbReference>
<dbReference type="GO" id="GO:0005576">
    <property type="term" value="C:extracellular region"/>
    <property type="evidence" value="ECO:0007669"/>
    <property type="project" value="UniProtKB-SubCell"/>
</dbReference>
<accession>A0A0Q0F370</accession>
<dbReference type="SMART" id="SM00736">
    <property type="entry name" value="CADG"/>
    <property type="match status" value="2"/>
</dbReference>
<gene>
    <name evidence="6" type="ORF">ALP44_00727</name>
</gene>
<evidence type="ECO:0000256" key="3">
    <source>
        <dbReference type="ARBA" id="ARBA00022837"/>
    </source>
</evidence>
<reference evidence="6 7" key="1">
    <citation type="submission" date="2018-08" db="EMBL/GenBank/DDBJ databases">
        <title>Recombination of ecologically and evolutionarily significant loci maintains genetic cohesion in the Pseudomonas syringae species complex.</title>
        <authorList>
            <person name="Dillon M."/>
            <person name="Thakur S."/>
            <person name="Almeida R.N.D."/>
            <person name="Weir B.S."/>
            <person name="Guttman D.S."/>
        </authorList>
    </citation>
    <scope>NUCLEOTIDE SEQUENCE [LARGE SCALE GENOMIC DNA]</scope>
    <source>
        <strain evidence="6 7">ICMP 3934</strain>
    </source>
</reference>
<evidence type="ECO:0000256" key="1">
    <source>
        <dbReference type="ARBA" id="ARBA00004613"/>
    </source>
</evidence>
<dbReference type="InterPro" id="IPR050557">
    <property type="entry name" value="RTX_toxin/Mannuronan_C5-epim"/>
</dbReference>
<dbReference type="Gene3D" id="2.60.40.10">
    <property type="entry name" value="Immunoglobulins"/>
    <property type="match status" value="2"/>
</dbReference>
<dbReference type="PRINTS" id="PR00313">
    <property type="entry name" value="CABNDNGRPT"/>
</dbReference>
<evidence type="ECO:0000313" key="6">
    <source>
        <dbReference type="EMBL" id="RMT56223.1"/>
    </source>
</evidence>
<dbReference type="InterPro" id="IPR015919">
    <property type="entry name" value="Cadherin-like_sf"/>
</dbReference>
<keyword evidence="2" id="KW-0964">Secreted</keyword>
<dbReference type="Pfam" id="PF05345">
    <property type="entry name" value="He_PIG"/>
    <property type="match status" value="2"/>
</dbReference>
<dbReference type="Proteomes" id="UP000282636">
    <property type="component" value="Unassembled WGS sequence"/>
</dbReference>
<dbReference type="InterPro" id="IPR013783">
    <property type="entry name" value="Ig-like_fold"/>
</dbReference>